<evidence type="ECO:0000313" key="2">
    <source>
        <dbReference type="Proteomes" id="UP000184758"/>
    </source>
</evidence>
<accession>A0A1N6F0M6</accession>
<evidence type="ECO:0000313" key="1">
    <source>
        <dbReference type="EMBL" id="SIN88789.1"/>
    </source>
</evidence>
<reference evidence="2" key="1">
    <citation type="submission" date="2016-11" db="EMBL/GenBank/DDBJ databases">
        <authorList>
            <person name="Varghese N."/>
            <person name="Submissions S."/>
        </authorList>
    </citation>
    <scope>NUCLEOTIDE SEQUENCE [LARGE SCALE GENOMIC DNA]</scope>
    <source>
        <strain evidence="2">313</strain>
    </source>
</reference>
<name>A0A1N6F0M6_9LACT</name>
<proteinExistence type="predicted"/>
<dbReference type="Proteomes" id="UP000184758">
    <property type="component" value="Unassembled WGS sequence"/>
</dbReference>
<dbReference type="STRING" id="28230.SAMN05878443_0317"/>
<keyword evidence="2" id="KW-1185">Reference proteome</keyword>
<gene>
    <name evidence="1" type="ORF">SAMN05878443_0317</name>
</gene>
<protein>
    <submittedName>
        <fullName evidence="1">Uncharacterized protein</fullName>
    </submittedName>
</protein>
<dbReference type="RefSeq" id="WP_156097502.1">
    <property type="nucleotide sequence ID" value="NZ_FSRN01000001.1"/>
</dbReference>
<sequence>MENKLKHYFDTQMGVPEIAEAWKETEVSYQAANILVFLESSIVRLSYTNKKAIRDTL</sequence>
<organism evidence="1 2">
    <name type="scientific">Carnobacterium alterfunditum</name>
    <dbReference type="NCBI Taxonomy" id="28230"/>
    <lineage>
        <taxon>Bacteria</taxon>
        <taxon>Bacillati</taxon>
        <taxon>Bacillota</taxon>
        <taxon>Bacilli</taxon>
        <taxon>Lactobacillales</taxon>
        <taxon>Carnobacteriaceae</taxon>
        <taxon>Carnobacterium</taxon>
    </lineage>
</organism>
<dbReference type="EMBL" id="FSRN01000001">
    <property type="protein sequence ID" value="SIN88789.1"/>
    <property type="molecule type" value="Genomic_DNA"/>
</dbReference>
<dbReference type="AlphaFoldDB" id="A0A1N6F0M6"/>